<dbReference type="Proteomes" id="UP000223071">
    <property type="component" value="Unassembled WGS sequence"/>
</dbReference>
<sequence>MLVTGDLKCLHCGHITARWVGPKGAPLTFAGLRPLPPGTDPAAPVRCGRCQGPVYLDDATPVASSYRLRRIQRLRQQLAAFDAPRRKRGRAA</sequence>
<dbReference type="EMBL" id="PDJQ01000001">
    <property type="protein sequence ID" value="PFG73850.1"/>
    <property type="molecule type" value="Genomic_DNA"/>
</dbReference>
<reference evidence="1 2" key="1">
    <citation type="submission" date="2017-09" db="EMBL/GenBank/DDBJ databases">
        <title>Sequencing the genomes of two abundant thermophiles in Great Basin hot springs: Thermocrinis jamiesonii and novel Chloroflexi Thermoflexus hugenholtzii.</title>
        <authorList>
            <person name="Hedlund B."/>
        </authorList>
    </citation>
    <scope>NUCLEOTIDE SEQUENCE [LARGE SCALE GENOMIC DNA]</scope>
    <source>
        <strain evidence="1 2">G233</strain>
    </source>
</reference>
<dbReference type="RefSeq" id="WP_098503283.1">
    <property type="nucleotide sequence ID" value="NZ_PDJQ01000001.1"/>
</dbReference>
<dbReference type="AlphaFoldDB" id="A0A2A9HFG8"/>
<protein>
    <submittedName>
        <fullName evidence="1">Uncharacterized protein</fullName>
    </submittedName>
</protein>
<name>A0A2A9HFG8_TEPT2</name>
<comment type="caution">
    <text evidence="1">The sequence shown here is derived from an EMBL/GenBank/DDBJ whole genome shotgun (WGS) entry which is preliminary data.</text>
</comment>
<evidence type="ECO:0000313" key="1">
    <source>
        <dbReference type="EMBL" id="PFG73850.1"/>
    </source>
</evidence>
<proteinExistence type="predicted"/>
<keyword evidence="2" id="KW-1185">Reference proteome</keyword>
<accession>A0A2A9HFG8</accession>
<organism evidence="1 2">
    <name type="scientific">Tepidiforma thermophila (strain KCTC 52669 / CGMCC 1.13589 / G233)</name>
    <dbReference type="NCBI Taxonomy" id="2761530"/>
    <lineage>
        <taxon>Bacteria</taxon>
        <taxon>Bacillati</taxon>
        <taxon>Chloroflexota</taxon>
        <taxon>Tepidiformia</taxon>
        <taxon>Tepidiformales</taxon>
        <taxon>Tepidiformaceae</taxon>
        <taxon>Tepidiforma</taxon>
    </lineage>
</organism>
<evidence type="ECO:0000313" key="2">
    <source>
        <dbReference type="Proteomes" id="UP000223071"/>
    </source>
</evidence>
<gene>
    <name evidence="1" type="ORF">A9A59_1056</name>
</gene>